<gene>
    <name evidence="2" type="ORF">U1T56_20110</name>
</gene>
<evidence type="ECO:0000313" key="2">
    <source>
        <dbReference type="EMBL" id="MEK0085464.1"/>
    </source>
</evidence>
<evidence type="ECO:0000256" key="1">
    <source>
        <dbReference type="SAM" id="MobiDB-lite"/>
    </source>
</evidence>
<accession>A0ABU8XWN1</accession>
<dbReference type="RefSeq" id="WP_418161312.1">
    <property type="nucleotide sequence ID" value="NZ_JBBLZC010000027.1"/>
</dbReference>
<dbReference type="EMBL" id="JBBLZC010000027">
    <property type="protein sequence ID" value="MEK0085464.1"/>
    <property type="molecule type" value="Genomic_DNA"/>
</dbReference>
<protein>
    <submittedName>
        <fullName evidence="2">Uncharacterized protein</fullName>
    </submittedName>
</protein>
<organism evidence="2 3">
    <name type="scientific">Benzoatithermus flavus</name>
    <dbReference type="NCBI Taxonomy" id="3108223"/>
    <lineage>
        <taxon>Bacteria</taxon>
        <taxon>Pseudomonadati</taxon>
        <taxon>Pseudomonadota</taxon>
        <taxon>Alphaproteobacteria</taxon>
        <taxon>Geminicoccales</taxon>
        <taxon>Geminicoccaceae</taxon>
        <taxon>Benzoatithermus</taxon>
    </lineage>
</organism>
<sequence length="350" mass="37313">MAGLPASAREGLDPAKAPLALAVVDRGALLPEATASQAVTLDIPLPVVAGPDAMRAFACIVLLERSGSARAAPRRMVDHTIVRSTYRRGLERTPNPDYATLQRRVRELDRWDGVDVMPTGDPGIDLIGLAVGGILDVLGSAQRAKERAEAKAALAATPASLTEPVWEPYTYEVATVEAQRTGWLRAALLDRGEGRSWSLRREAQEARTFRVASHRSPKDRDLLENRGGTVVTPADVGLWESGGLRPAVSQVLTMLAETARAEPGSSRDTTALLGAWAAEELPGVAAAAGSDGSEPVRLGDAAGRHVGRSSLVEQVVAADGTRRYRLRRPASATELGWDEEAPEEEFSLEP</sequence>
<evidence type="ECO:0000313" key="3">
    <source>
        <dbReference type="Proteomes" id="UP001375743"/>
    </source>
</evidence>
<comment type="caution">
    <text evidence="2">The sequence shown here is derived from an EMBL/GenBank/DDBJ whole genome shotgun (WGS) entry which is preliminary data.</text>
</comment>
<feature type="region of interest" description="Disordered" evidence="1">
    <location>
        <begin position="328"/>
        <end position="350"/>
    </location>
</feature>
<reference evidence="2 3" key="1">
    <citation type="submission" date="2024-01" db="EMBL/GenBank/DDBJ databases">
        <title>Multi-omics insights into the function and evolution of sodium benzoate biodegradation pathways in Benzoatithermus flavus gen. nov., sp. nov. from hot spring.</title>
        <authorList>
            <person name="Hu C.-J."/>
            <person name="Li W.-J."/>
        </authorList>
    </citation>
    <scope>NUCLEOTIDE SEQUENCE [LARGE SCALE GENOMIC DNA]</scope>
    <source>
        <strain evidence="2 3">SYSU G07066</strain>
    </source>
</reference>
<proteinExistence type="predicted"/>
<dbReference type="Proteomes" id="UP001375743">
    <property type="component" value="Unassembled WGS sequence"/>
</dbReference>
<keyword evidence="3" id="KW-1185">Reference proteome</keyword>
<feature type="compositionally biased region" description="Acidic residues" evidence="1">
    <location>
        <begin position="336"/>
        <end position="350"/>
    </location>
</feature>
<name>A0ABU8XWN1_9PROT</name>